<comment type="catalytic activity">
    <reaction evidence="9">
        <text>L-tyrosyl-[protein] + ATP = O-phospho-L-tyrosyl-[protein] + ADP + H(+)</text>
        <dbReference type="Rhea" id="RHEA:10596"/>
        <dbReference type="Rhea" id="RHEA-COMP:10136"/>
        <dbReference type="Rhea" id="RHEA-COMP:20101"/>
        <dbReference type="ChEBI" id="CHEBI:15378"/>
        <dbReference type="ChEBI" id="CHEBI:30616"/>
        <dbReference type="ChEBI" id="CHEBI:46858"/>
        <dbReference type="ChEBI" id="CHEBI:61978"/>
        <dbReference type="ChEBI" id="CHEBI:456216"/>
        <dbReference type="EC" id="2.7.12.2"/>
    </reaction>
</comment>
<dbReference type="Proteomes" id="UP001470230">
    <property type="component" value="Unassembled WGS sequence"/>
</dbReference>
<dbReference type="PANTHER" id="PTHR48013:SF9">
    <property type="entry name" value="DUAL SPECIFICITY MITOGEN-ACTIVATED PROTEIN KINASE KINASE 5"/>
    <property type="match status" value="1"/>
</dbReference>
<evidence type="ECO:0000256" key="3">
    <source>
        <dbReference type="ARBA" id="ARBA00022777"/>
    </source>
</evidence>
<keyword evidence="10" id="KW-0175">Coiled coil</keyword>
<dbReference type="EMBL" id="JAPFFF010000058">
    <property type="protein sequence ID" value="KAK8837598.1"/>
    <property type="molecule type" value="Genomic_DNA"/>
</dbReference>
<evidence type="ECO:0000256" key="10">
    <source>
        <dbReference type="SAM" id="Coils"/>
    </source>
</evidence>
<dbReference type="PANTHER" id="PTHR48013">
    <property type="entry name" value="DUAL SPECIFICITY MITOGEN-ACTIVATED PROTEIN KINASE KINASE 5-RELATED"/>
    <property type="match status" value="1"/>
</dbReference>
<dbReference type="InterPro" id="IPR011009">
    <property type="entry name" value="Kinase-like_dom_sf"/>
</dbReference>
<comment type="catalytic activity">
    <reaction evidence="7">
        <text>L-seryl-[protein] + ATP = O-phospho-L-seryl-[protein] + ADP + H(+)</text>
        <dbReference type="Rhea" id="RHEA:17989"/>
        <dbReference type="Rhea" id="RHEA-COMP:9863"/>
        <dbReference type="Rhea" id="RHEA-COMP:11604"/>
        <dbReference type="ChEBI" id="CHEBI:15378"/>
        <dbReference type="ChEBI" id="CHEBI:29999"/>
        <dbReference type="ChEBI" id="CHEBI:30616"/>
        <dbReference type="ChEBI" id="CHEBI:83421"/>
        <dbReference type="ChEBI" id="CHEBI:456216"/>
        <dbReference type="EC" id="2.7.12.2"/>
    </reaction>
</comment>
<comment type="similarity">
    <text evidence="5">Belongs to the protein kinase superfamily. STE Ser/Thr protein kinase family. MAP kinase kinase subfamily.</text>
</comment>
<dbReference type="Gene3D" id="1.10.510.10">
    <property type="entry name" value="Transferase(Phosphotransferase) domain 1"/>
    <property type="match status" value="1"/>
</dbReference>
<dbReference type="InterPro" id="IPR000719">
    <property type="entry name" value="Prot_kinase_dom"/>
</dbReference>
<dbReference type="PROSITE" id="PS00108">
    <property type="entry name" value="PROTEIN_KINASE_ST"/>
    <property type="match status" value="1"/>
</dbReference>
<evidence type="ECO:0000256" key="9">
    <source>
        <dbReference type="ARBA" id="ARBA00051693"/>
    </source>
</evidence>
<evidence type="ECO:0000256" key="1">
    <source>
        <dbReference type="ARBA" id="ARBA00022679"/>
    </source>
</evidence>
<evidence type="ECO:0000256" key="8">
    <source>
        <dbReference type="ARBA" id="ARBA00049299"/>
    </source>
</evidence>
<evidence type="ECO:0000313" key="12">
    <source>
        <dbReference type="EMBL" id="KAK8837598.1"/>
    </source>
</evidence>
<evidence type="ECO:0000313" key="13">
    <source>
        <dbReference type="Proteomes" id="UP001470230"/>
    </source>
</evidence>
<keyword evidence="3" id="KW-0418">Kinase</keyword>
<gene>
    <name evidence="12" type="ORF">M9Y10_036129</name>
</gene>
<feature type="coiled-coil region" evidence="10">
    <location>
        <begin position="41"/>
        <end position="68"/>
    </location>
</feature>
<dbReference type="EC" id="2.7.12.2" evidence="6"/>
<dbReference type="SUPFAM" id="SSF56112">
    <property type="entry name" value="Protein kinase-like (PK-like)"/>
    <property type="match status" value="1"/>
</dbReference>
<keyword evidence="4" id="KW-0067">ATP-binding</keyword>
<accession>A0ABR2GUH4</accession>
<evidence type="ECO:0000256" key="6">
    <source>
        <dbReference type="ARBA" id="ARBA00038999"/>
    </source>
</evidence>
<evidence type="ECO:0000256" key="7">
    <source>
        <dbReference type="ARBA" id="ARBA00049014"/>
    </source>
</evidence>
<dbReference type="InterPro" id="IPR008271">
    <property type="entry name" value="Ser/Thr_kinase_AS"/>
</dbReference>
<keyword evidence="2" id="KW-0547">Nucleotide-binding</keyword>
<dbReference type="PROSITE" id="PS50011">
    <property type="entry name" value="PROTEIN_KINASE_DOM"/>
    <property type="match status" value="1"/>
</dbReference>
<comment type="catalytic activity">
    <reaction evidence="8">
        <text>L-threonyl-[protein] + ATP = O-phospho-L-threonyl-[protein] + ADP + H(+)</text>
        <dbReference type="Rhea" id="RHEA:46608"/>
        <dbReference type="Rhea" id="RHEA-COMP:11060"/>
        <dbReference type="Rhea" id="RHEA-COMP:11605"/>
        <dbReference type="ChEBI" id="CHEBI:15378"/>
        <dbReference type="ChEBI" id="CHEBI:30013"/>
        <dbReference type="ChEBI" id="CHEBI:30616"/>
        <dbReference type="ChEBI" id="CHEBI:61977"/>
        <dbReference type="ChEBI" id="CHEBI:456216"/>
        <dbReference type="EC" id="2.7.12.2"/>
    </reaction>
</comment>
<evidence type="ECO:0000256" key="2">
    <source>
        <dbReference type="ARBA" id="ARBA00022741"/>
    </source>
</evidence>
<dbReference type="Pfam" id="PF00069">
    <property type="entry name" value="Pkinase"/>
    <property type="match status" value="1"/>
</dbReference>
<name>A0ABR2GUH4_9EUKA</name>
<dbReference type="SMART" id="SM00220">
    <property type="entry name" value="S_TKc"/>
    <property type="match status" value="1"/>
</dbReference>
<feature type="domain" description="Protein kinase" evidence="11">
    <location>
        <begin position="85"/>
        <end position="335"/>
    </location>
</feature>
<keyword evidence="13" id="KW-1185">Reference proteome</keyword>
<comment type="caution">
    <text evidence="12">The sequence shown here is derived from an EMBL/GenBank/DDBJ whole genome shotgun (WGS) entry which is preliminary data.</text>
</comment>
<proteinExistence type="inferred from homology"/>
<evidence type="ECO:0000256" key="4">
    <source>
        <dbReference type="ARBA" id="ARBA00022840"/>
    </source>
</evidence>
<reference evidence="12 13" key="1">
    <citation type="submission" date="2024-04" db="EMBL/GenBank/DDBJ databases">
        <title>Tritrichomonas musculus Genome.</title>
        <authorList>
            <person name="Alves-Ferreira E."/>
            <person name="Grigg M."/>
            <person name="Lorenzi H."/>
            <person name="Galac M."/>
        </authorList>
    </citation>
    <scope>NUCLEOTIDE SEQUENCE [LARGE SCALE GENOMIC DNA]</scope>
    <source>
        <strain evidence="12 13">EAF2021</strain>
    </source>
</reference>
<keyword evidence="1" id="KW-0808">Transferase</keyword>
<evidence type="ECO:0000259" key="11">
    <source>
        <dbReference type="PROSITE" id="PS50011"/>
    </source>
</evidence>
<organism evidence="12 13">
    <name type="scientific">Tritrichomonas musculus</name>
    <dbReference type="NCBI Taxonomy" id="1915356"/>
    <lineage>
        <taxon>Eukaryota</taxon>
        <taxon>Metamonada</taxon>
        <taxon>Parabasalia</taxon>
        <taxon>Tritrichomonadida</taxon>
        <taxon>Tritrichomonadidae</taxon>
        <taxon>Tritrichomonas</taxon>
    </lineage>
</organism>
<sequence>MNFYFSIFLSNLDFLVFIKFIFKYFNFLSLKDLKPPVEDEVERLKKIIELKDKEILNLQKELDKTRQKPNAQNLIFLAETDMQNLETVEEINYGASGKVLKVFKKDFYALKVMNIRNVSVENMKLFLNEHQIMQLLDHPNTLKTYGIYIGDKKRPPSILLEYCPKNLDQVIKDGSYSNVQIICAIYQIAEGMKYVHFNNIIHRDLKPTNILIAEDGTILIGDFGISKLMTPEEQSLTFGVGTQKYMAPEILKEEKYDEKVDVYSFGVLMYFMLNKGEIPHITLPQIISGHKADIPSSFTKFARQLINSCWSFDPKDRPSFESICQQMEKNKYNLINVSEMENKEILNFVKKHNEKIPKYSKKK</sequence>
<protein>
    <recommendedName>
        <fullName evidence="6">mitogen-activated protein kinase kinase</fullName>
        <ecNumber evidence="6">2.7.12.2</ecNumber>
    </recommendedName>
</protein>
<evidence type="ECO:0000256" key="5">
    <source>
        <dbReference type="ARBA" id="ARBA00038035"/>
    </source>
</evidence>